<gene>
    <name evidence="1" type="ORF">EI97DRAFT_479187</name>
</gene>
<protein>
    <submittedName>
        <fullName evidence="1">Uncharacterized protein</fullName>
    </submittedName>
</protein>
<accession>A0A6A6JCP4</accession>
<reference evidence="1" key="1">
    <citation type="journal article" date="2020" name="Stud. Mycol.">
        <title>101 Dothideomycetes genomes: a test case for predicting lifestyles and emergence of pathogens.</title>
        <authorList>
            <person name="Haridas S."/>
            <person name="Albert R."/>
            <person name="Binder M."/>
            <person name="Bloem J."/>
            <person name="Labutti K."/>
            <person name="Salamov A."/>
            <person name="Andreopoulos B."/>
            <person name="Baker S."/>
            <person name="Barry K."/>
            <person name="Bills G."/>
            <person name="Bluhm B."/>
            <person name="Cannon C."/>
            <person name="Castanera R."/>
            <person name="Culley D."/>
            <person name="Daum C."/>
            <person name="Ezra D."/>
            <person name="Gonzalez J."/>
            <person name="Henrissat B."/>
            <person name="Kuo A."/>
            <person name="Liang C."/>
            <person name="Lipzen A."/>
            <person name="Lutzoni F."/>
            <person name="Magnuson J."/>
            <person name="Mondo S."/>
            <person name="Nolan M."/>
            <person name="Ohm R."/>
            <person name="Pangilinan J."/>
            <person name="Park H.-J."/>
            <person name="Ramirez L."/>
            <person name="Alfaro M."/>
            <person name="Sun H."/>
            <person name="Tritt A."/>
            <person name="Yoshinaga Y."/>
            <person name="Zwiers L.-H."/>
            <person name="Turgeon B."/>
            <person name="Goodwin S."/>
            <person name="Spatafora J."/>
            <person name="Crous P."/>
            <person name="Grigoriev I."/>
        </authorList>
    </citation>
    <scope>NUCLEOTIDE SEQUENCE</scope>
    <source>
        <strain evidence="1">CBS 379.55</strain>
    </source>
</reference>
<dbReference type="EMBL" id="ML986505">
    <property type="protein sequence ID" value="KAF2274037.1"/>
    <property type="molecule type" value="Genomic_DNA"/>
</dbReference>
<feature type="non-terminal residue" evidence="1">
    <location>
        <position position="1"/>
    </location>
</feature>
<sequence length="297" mass="32942">SICLLKETKTKTRVLDPTTQHSQSTSIHRLLHDCPNMIRVTCSPGRRMLARRRARVIRRRAAPIVVGLDARVLAVGAGTVTERRRRESICRLALIMVRLLGRVVAVGAVTGKGIRKIRRLVRIPITALARFTTPGIATRKKIPITRRRTPIIIPFHRRLTMLRSLVQSPDNMITPSHSHQISTETLLNPKLHGIVQHCRLLLKVLLLVLCETLHIIDGKGFRTVSPVAETEGVSGVAAAGHDEGWWCAGWLGIGGGIGGDGCVISECDNDSAVKGVRTGIRRVQVVEVEWRRRTWEV</sequence>
<evidence type="ECO:0000313" key="1">
    <source>
        <dbReference type="EMBL" id="KAF2274037.1"/>
    </source>
</evidence>
<dbReference type="GeneID" id="54555177"/>
<dbReference type="RefSeq" id="XP_033651576.1">
    <property type="nucleotide sequence ID" value="XM_033802002.1"/>
</dbReference>
<proteinExistence type="predicted"/>
<name>A0A6A6JCP4_WESOR</name>
<dbReference type="Proteomes" id="UP000800097">
    <property type="component" value="Unassembled WGS sequence"/>
</dbReference>
<dbReference type="AlphaFoldDB" id="A0A6A6JCP4"/>
<keyword evidence="2" id="KW-1185">Reference proteome</keyword>
<evidence type="ECO:0000313" key="2">
    <source>
        <dbReference type="Proteomes" id="UP000800097"/>
    </source>
</evidence>
<organism evidence="1 2">
    <name type="scientific">Westerdykella ornata</name>
    <dbReference type="NCBI Taxonomy" id="318751"/>
    <lineage>
        <taxon>Eukaryota</taxon>
        <taxon>Fungi</taxon>
        <taxon>Dikarya</taxon>
        <taxon>Ascomycota</taxon>
        <taxon>Pezizomycotina</taxon>
        <taxon>Dothideomycetes</taxon>
        <taxon>Pleosporomycetidae</taxon>
        <taxon>Pleosporales</taxon>
        <taxon>Sporormiaceae</taxon>
        <taxon>Westerdykella</taxon>
    </lineage>
</organism>